<sequence>MKCSIKRSKAAFTLLVLASACSLLLGGCANNTDVRAGHDYTSGMTARNPPQYLGCVQGELQGGAKTYLLQSNGTVELFVDSTDPRKASGLVEMQQVDGQYKFLAYQRDAWYDKGRLLDAALMCSRA</sequence>
<protein>
    <recommendedName>
        <fullName evidence="4">Lipoprotein</fullName>
    </recommendedName>
</protein>
<accession>A0ABY9QH14</accession>
<evidence type="ECO:0000256" key="1">
    <source>
        <dbReference type="SAM" id="SignalP"/>
    </source>
</evidence>
<keyword evidence="1" id="KW-0732">Signal</keyword>
<feature type="chain" id="PRO_5047431251" description="Lipoprotein" evidence="1">
    <location>
        <begin position="32"/>
        <end position="126"/>
    </location>
</feature>
<dbReference type="GeneID" id="32806272"/>
<evidence type="ECO:0000313" key="2">
    <source>
        <dbReference type="EMBL" id="WMW03338.1"/>
    </source>
</evidence>
<dbReference type="RefSeq" id="WP_231845271.1">
    <property type="nucleotide sequence ID" value="NZ_CP132921.1"/>
</dbReference>
<organism evidence="2 3">
    <name type="scientific">Pseudomonas entomophila</name>
    <dbReference type="NCBI Taxonomy" id="312306"/>
    <lineage>
        <taxon>Bacteria</taxon>
        <taxon>Pseudomonadati</taxon>
        <taxon>Pseudomonadota</taxon>
        <taxon>Gammaproteobacteria</taxon>
        <taxon>Pseudomonadales</taxon>
        <taxon>Pseudomonadaceae</taxon>
        <taxon>Pseudomonas</taxon>
    </lineage>
</organism>
<dbReference type="EMBL" id="CP132921">
    <property type="protein sequence ID" value="WMW03338.1"/>
    <property type="molecule type" value="Genomic_DNA"/>
</dbReference>
<gene>
    <name evidence="2" type="ORF">RAH46_13385</name>
</gene>
<evidence type="ECO:0000313" key="3">
    <source>
        <dbReference type="Proteomes" id="UP001183127"/>
    </source>
</evidence>
<name>A0ABY9QH14_9PSED</name>
<keyword evidence="3" id="KW-1185">Reference proteome</keyword>
<evidence type="ECO:0008006" key="4">
    <source>
        <dbReference type="Google" id="ProtNLM"/>
    </source>
</evidence>
<feature type="signal peptide" evidence="1">
    <location>
        <begin position="1"/>
        <end position="31"/>
    </location>
</feature>
<proteinExistence type="predicted"/>
<dbReference type="PROSITE" id="PS51257">
    <property type="entry name" value="PROKAR_LIPOPROTEIN"/>
    <property type="match status" value="1"/>
</dbReference>
<dbReference type="Proteomes" id="UP001183127">
    <property type="component" value="Chromosome"/>
</dbReference>
<reference evidence="2 3" key="1">
    <citation type="submission" date="2023-08" db="EMBL/GenBank/DDBJ databases">
        <title>Complete Genome Sequence of Pseudomonas entomophila TVIN A01.</title>
        <authorList>
            <person name="Shelke T."/>
            <person name="Mahar N.S."/>
            <person name="Gupta I."/>
            <person name="Gupta V."/>
        </authorList>
    </citation>
    <scope>NUCLEOTIDE SEQUENCE [LARGE SCALE GENOMIC DNA]</scope>
    <source>
        <strain evidence="2 3">TVIN-A01</strain>
    </source>
</reference>